<organism evidence="3 4">
    <name type="scientific">Acorus calamus</name>
    <name type="common">Sweet flag</name>
    <dbReference type="NCBI Taxonomy" id="4465"/>
    <lineage>
        <taxon>Eukaryota</taxon>
        <taxon>Viridiplantae</taxon>
        <taxon>Streptophyta</taxon>
        <taxon>Embryophyta</taxon>
        <taxon>Tracheophyta</taxon>
        <taxon>Spermatophyta</taxon>
        <taxon>Magnoliopsida</taxon>
        <taxon>Liliopsida</taxon>
        <taxon>Acoraceae</taxon>
        <taxon>Acorus</taxon>
    </lineage>
</organism>
<feature type="signal peptide" evidence="2">
    <location>
        <begin position="1"/>
        <end position="28"/>
    </location>
</feature>
<evidence type="ECO:0000256" key="1">
    <source>
        <dbReference type="SAM" id="MobiDB-lite"/>
    </source>
</evidence>
<dbReference type="Proteomes" id="UP001180020">
    <property type="component" value="Unassembled WGS sequence"/>
</dbReference>
<evidence type="ECO:0000313" key="3">
    <source>
        <dbReference type="EMBL" id="KAK1316301.1"/>
    </source>
</evidence>
<dbReference type="PANTHER" id="PTHR37702:SF9">
    <property type="entry name" value="PROLINE-RICH FAMILY PROTEIN"/>
    <property type="match status" value="1"/>
</dbReference>
<dbReference type="PRINTS" id="PR01217">
    <property type="entry name" value="PRICHEXTENSN"/>
</dbReference>
<keyword evidence="4" id="KW-1185">Reference proteome</keyword>
<sequence length="177" mass="18441">MKMQIRNLWHLLLSLLLLIVKSQPSVSAAPTARIKYAIACEMCSSCDNPCQPILSPPPPPSPPPPTPTAADCPPPPATPTPTVTYYPPPPPATPSGPSVYASPPPTPSGGGGGGYYYAPPVVGLFPGPPPPNPIVPYFPYYFDSPPNGKGHSSGSPRIAPASRSAWIPLALVLLCLF</sequence>
<proteinExistence type="predicted"/>
<feature type="chain" id="PRO_5043731795" description="Leucine-rich repeat extensin-like protein 3" evidence="2">
    <location>
        <begin position="29"/>
        <end position="177"/>
    </location>
</feature>
<dbReference type="PANTHER" id="PTHR37702">
    <property type="entry name" value="PROLINE-RICH FAMILY PROTEIN"/>
    <property type="match status" value="1"/>
</dbReference>
<dbReference type="EMBL" id="JAUJYO010000005">
    <property type="protein sequence ID" value="KAK1316301.1"/>
    <property type="molecule type" value="Genomic_DNA"/>
</dbReference>
<evidence type="ECO:0000313" key="4">
    <source>
        <dbReference type="Proteomes" id="UP001180020"/>
    </source>
</evidence>
<keyword evidence="2" id="KW-0732">Signal</keyword>
<protein>
    <recommendedName>
        <fullName evidence="5">Leucine-rich repeat extensin-like protein 3</fullName>
    </recommendedName>
</protein>
<evidence type="ECO:0000256" key="2">
    <source>
        <dbReference type="SAM" id="SignalP"/>
    </source>
</evidence>
<reference evidence="3" key="1">
    <citation type="journal article" date="2023" name="Nat. Commun.">
        <title>Diploid and tetraploid genomes of Acorus and the evolution of monocots.</title>
        <authorList>
            <person name="Ma L."/>
            <person name="Liu K.W."/>
            <person name="Li Z."/>
            <person name="Hsiao Y.Y."/>
            <person name="Qi Y."/>
            <person name="Fu T."/>
            <person name="Tang G.D."/>
            <person name="Zhang D."/>
            <person name="Sun W.H."/>
            <person name="Liu D.K."/>
            <person name="Li Y."/>
            <person name="Chen G.Z."/>
            <person name="Liu X.D."/>
            <person name="Liao X.Y."/>
            <person name="Jiang Y.T."/>
            <person name="Yu X."/>
            <person name="Hao Y."/>
            <person name="Huang J."/>
            <person name="Zhao X.W."/>
            <person name="Ke S."/>
            <person name="Chen Y.Y."/>
            <person name="Wu W.L."/>
            <person name="Hsu J.L."/>
            <person name="Lin Y.F."/>
            <person name="Huang M.D."/>
            <person name="Li C.Y."/>
            <person name="Huang L."/>
            <person name="Wang Z.W."/>
            <person name="Zhao X."/>
            <person name="Zhong W.Y."/>
            <person name="Peng D.H."/>
            <person name="Ahmad S."/>
            <person name="Lan S."/>
            <person name="Zhang J.S."/>
            <person name="Tsai W.C."/>
            <person name="Van de Peer Y."/>
            <person name="Liu Z.J."/>
        </authorList>
    </citation>
    <scope>NUCLEOTIDE SEQUENCE</scope>
    <source>
        <strain evidence="3">CP</strain>
    </source>
</reference>
<name>A0AAV9ERS2_ACOCL</name>
<reference evidence="3" key="2">
    <citation type="submission" date="2023-06" db="EMBL/GenBank/DDBJ databases">
        <authorList>
            <person name="Ma L."/>
            <person name="Liu K.-W."/>
            <person name="Li Z."/>
            <person name="Hsiao Y.-Y."/>
            <person name="Qi Y."/>
            <person name="Fu T."/>
            <person name="Tang G."/>
            <person name="Zhang D."/>
            <person name="Sun W.-H."/>
            <person name="Liu D.-K."/>
            <person name="Li Y."/>
            <person name="Chen G.-Z."/>
            <person name="Liu X.-D."/>
            <person name="Liao X.-Y."/>
            <person name="Jiang Y.-T."/>
            <person name="Yu X."/>
            <person name="Hao Y."/>
            <person name="Huang J."/>
            <person name="Zhao X.-W."/>
            <person name="Ke S."/>
            <person name="Chen Y.-Y."/>
            <person name="Wu W.-L."/>
            <person name="Hsu J.-L."/>
            <person name="Lin Y.-F."/>
            <person name="Huang M.-D."/>
            <person name="Li C.-Y."/>
            <person name="Huang L."/>
            <person name="Wang Z.-W."/>
            <person name="Zhao X."/>
            <person name="Zhong W.-Y."/>
            <person name="Peng D.-H."/>
            <person name="Ahmad S."/>
            <person name="Lan S."/>
            <person name="Zhang J.-S."/>
            <person name="Tsai W.-C."/>
            <person name="Van De Peer Y."/>
            <person name="Liu Z.-J."/>
        </authorList>
    </citation>
    <scope>NUCLEOTIDE SEQUENCE</scope>
    <source>
        <strain evidence="3">CP</strain>
        <tissue evidence="3">Leaves</tissue>
    </source>
</reference>
<dbReference type="AlphaFoldDB" id="A0AAV9ERS2"/>
<evidence type="ECO:0008006" key="5">
    <source>
        <dbReference type="Google" id="ProtNLM"/>
    </source>
</evidence>
<accession>A0AAV9ERS2</accession>
<comment type="caution">
    <text evidence="3">The sequence shown here is derived from an EMBL/GenBank/DDBJ whole genome shotgun (WGS) entry which is preliminary data.</text>
</comment>
<feature type="compositionally biased region" description="Pro residues" evidence="1">
    <location>
        <begin position="54"/>
        <end position="79"/>
    </location>
</feature>
<feature type="region of interest" description="Disordered" evidence="1">
    <location>
        <begin position="54"/>
        <end position="106"/>
    </location>
</feature>
<gene>
    <name evidence="3" type="ORF">QJS10_CPA05g00308</name>
</gene>